<keyword evidence="2" id="KW-0067">ATP-binding</keyword>
<dbReference type="SUPFAM" id="SSF52540">
    <property type="entry name" value="P-loop containing nucleoside triphosphate hydrolases"/>
    <property type="match status" value="1"/>
</dbReference>
<dbReference type="GO" id="GO:0003678">
    <property type="term" value="F:DNA helicase activity"/>
    <property type="evidence" value="ECO:0007669"/>
    <property type="project" value="InterPro"/>
</dbReference>
<evidence type="ECO:0000259" key="1">
    <source>
        <dbReference type="PROSITE" id="PS51199"/>
    </source>
</evidence>
<dbReference type="EMBL" id="LR797078">
    <property type="protein sequence ID" value="CAB4185502.1"/>
    <property type="molecule type" value="Genomic_DNA"/>
</dbReference>
<dbReference type="PROSITE" id="PS51199">
    <property type="entry name" value="SF4_HELICASE"/>
    <property type="match status" value="1"/>
</dbReference>
<dbReference type="InterPro" id="IPR027417">
    <property type="entry name" value="P-loop_NTPase"/>
</dbReference>
<dbReference type="Gene3D" id="3.40.50.300">
    <property type="entry name" value="P-loop containing nucleotide triphosphate hydrolases"/>
    <property type="match status" value="1"/>
</dbReference>
<dbReference type="GO" id="GO:0005524">
    <property type="term" value="F:ATP binding"/>
    <property type="evidence" value="ECO:0007669"/>
    <property type="project" value="InterPro"/>
</dbReference>
<accession>A0A6J5QP06</accession>
<sequence>MASTEHLLISKVIQTADLSEVIDAGLRPEHFSGEWSDVWLWVLNYWREYATIPSPRVFKQEYGDTRLLNAENEPFAALIDEIYVAYKQQHLVDAITSALPALNNNETEVAFKKLSEGLQKASVEVARLRDIDLTQSWEGRLAKYEEMRNTPNGLRGIPTGFLGLDRITAGLRPQQLVTFVGEAKKGKSLITLIMAQAAHNHGIVPMYVSFEMSIEEQAARYDAIISGIPHTRIIRGDLTAQDMDKLNKVLGLRKNMQPFIMTEDTHSLTTVSALAGKVQQHRPRLLIVDGVYLMDDENGEPKGSPQALTNITRSLKRLAQRFDIPIIGTTQVLSWKLGNKKSRQITAEAIGYTSSFAQDSDLVLGVESDPDIDNQAIIRVVLSRSSPKGEVRIKWDWDTMNFTEVDENADGDSDNWYY</sequence>
<evidence type="ECO:0000313" key="2">
    <source>
        <dbReference type="EMBL" id="CAB4185502.1"/>
    </source>
</evidence>
<keyword evidence="2" id="KW-0347">Helicase</keyword>
<keyword evidence="2" id="KW-0378">Hydrolase</keyword>
<dbReference type="GO" id="GO:0006260">
    <property type="term" value="P:DNA replication"/>
    <property type="evidence" value="ECO:0007669"/>
    <property type="project" value="InterPro"/>
</dbReference>
<dbReference type="PANTHER" id="PTHR30153">
    <property type="entry name" value="REPLICATIVE DNA HELICASE DNAB"/>
    <property type="match status" value="1"/>
</dbReference>
<keyword evidence="2" id="KW-0547">Nucleotide-binding</keyword>
<protein>
    <submittedName>
        <fullName evidence="2">DnaB Replicative DNA helicase</fullName>
    </submittedName>
</protein>
<dbReference type="InterPro" id="IPR007694">
    <property type="entry name" value="DNA_helicase_DnaB-like_C"/>
</dbReference>
<reference evidence="2" key="1">
    <citation type="submission" date="2020-05" db="EMBL/GenBank/DDBJ databases">
        <authorList>
            <person name="Chiriac C."/>
            <person name="Salcher M."/>
            <person name="Ghai R."/>
            <person name="Kavagutti S V."/>
        </authorList>
    </citation>
    <scope>NUCLEOTIDE SEQUENCE</scope>
</reference>
<gene>
    <name evidence="2" type="ORF">UFOVP1130_65</name>
</gene>
<proteinExistence type="predicted"/>
<dbReference type="PANTHER" id="PTHR30153:SF2">
    <property type="entry name" value="REPLICATIVE DNA HELICASE"/>
    <property type="match status" value="1"/>
</dbReference>
<feature type="domain" description="SF4 helicase" evidence="1">
    <location>
        <begin position="150"/>
        <end position="409"/>
    </location>
</feature>
<dbReference type="Pfam" id="PF03796">
    <property type="entry name" value="DnaB_C"/>
    <property type="match status" value="1"/>
</dbReference>
<organism evidence="2">
    <name type="scientific">uncultured Caudovirales phage</name>
    <dbReference type="NCBI Taxonomy" id="2100421"/>
    <lineage>
        <taxon>Viruses</taxon>
        <taxon>Duplodnaviria</taxon>
        <taxon>Heunggongvirae</taxon>
        <taxon>Uroviricota</taxon>
        <taxon>Caudoviricetes</taxon>
        <taxon>Peduoviridae</taxon>
        <taxon>Maltschvirus</taxon>
        <taxon>Maltschvirus maltsch</taxon>
    </lineage>
</organism>
<name>A0A6J5QP06_9CAUD</name>